<name>D8QC88_SCHCM</name>
<dbReference type="EMBL" id="GL377309">
    <property type="protein sequence ID" value="EFI94889.1"/>
    <property type="molecule type" value="Genomic_DNA"/>
</dbReference>
<dbReference type="KEGG" id="scm:SCHCO_02634661"/>
<dbReference type="GO" id="GO:0031965">
    <property type="term" value="C:nuclear membrane"/>
    <property type="evidence" value="ECO:0007669"/>
    <property type="project" value="UniProtKB-SubCell"/>
</dbReference>
<sequence length="221" mass="24005">MLQSICTTIALGVTLAALRIYLILPGAKPRSRRSSPASTCSIAVFLGSGGHTSEALALLSGLDFDRYTPRTYFISEGDALSAQKAIDLENAKGPRSAFSLTVLPRARRVHQPLFTVPLSAMRSFRVCVYYMTVAPFTLKNPVADVLILNGPGTCCTLALAAYVNKFFGLRCPRVIYVESFARVKGLSLTGKILRSFADRFIVQWAQVLQDGGRGECYGCLV</sequence>
<keyword evidence="8" id="KW-1133">Transmembrane helix</keyword>
<comment type="subunit">
    <text evidence="4 11">Heterodimer with ALG13 to form a functional enzyme.</text>
</comment>
<evidence type="ECO:0000256" key="2">
    <source>
        <dbReference type="ARBA" id="ARBA00004590"/>
    </source>
</evidence>
<evidence type="ECO:0000313" key="12">
    <source>
        <dbReference type="EMBL" id="EFI94889.1"/>
    </source>
</evidence>
<evidence type="ECO:0000256" key="6">
    <source>
        <dbReference type="ARBA" id="ARBA00022692"/>
    </source>
</evidence>
<protein>
    <recommendedName>
        <fullName evidence="5 11">UDP-N-acetylglucosamine transferase subunit ALG14</fullName>
    </recommendedName>
    <alternativeName>
        <fullName evidence="10 11">Asparagine-linked glycosylation protein 14</fullName>
    </alternativeName>
</protein>
<evidence type="ECO:0000256" key="8">
    <source>
        <dbReference type="ARBA" id="ARBA00022989"/>
    </source>
</evidence>
<evidence type="ECO:0000256" key="9">
    <source>
        <dbReference type="ARBA" id="ARBA00023136"/>
    </source>
</evidence>
<keyword evidence="7 11" id="KW-0256">Endoplasmic reticulum</keyword>
<dbReference type="InParanoid" id="D8QC88"/>
<comment type="subcellular location">
    <subcellularLocation>
        <location evidence="1 11">Endoplasmic reticulum membrane</location>
        <topology evidence="1 11">Single-pass membrane protein</topology>
    </subcellularLocation>
    <subcellularLocation>
        <location evidence="2">Nucleus membrane</location>
        <topology evidence="2">Single-pass membrane protein</topology>
    </subcellularLocation>
</comment>
<evidence type="ECO:0000256" key="1">
    <source>
        <dbReference type="ARBA" id="ARBA00004389"/>
    </source>
</evidence>
<proteinExistence type="inferred from homology"/>
<keyword evidence="9" id="KW-0472">Membrane</keyword>
<evidence type="ECO:0000256" key="5">
    <source>
        <dbReference type="ARBA" id="ARBA00017467"/>
    </source>
</evidence>
<evidence type="ECO:0000256" key="11">
    <source>
        <dbReference type="RuleBase" id="RU362127"/>
    </source>
</evidence>
<dbReference type="FunCoup" id="D8QC88">
    <property type="interactions" value="131"/>
</dbReference>
<evidence type="ECO:0000256" key="7">
    <source>
        <dbReference type="ARBA" id="ARBA00022824"/>
    </source>
</evidence>
<dbReference type="OMA" id="CRIVFIE"/>
<dbReference type="HOGENOM" id="CLU_064541_0_1_1"/>
<dbReference type="STRING" id="578458.D8QC88"/>
<organism evidence="13">
    <name type="scientific">Schizophyllum commune (strain H4-8 / FGSC 9210)</name>
    <name type="common">Split gill fungus</name>
    <dbReference type="NCBI Taxonomy" id="578458"/>
    <lineage>
        <taxon>Eukaryota</taxon>
        <taxon>Fungi</taxon>
        <taxon>Dikarya</taxon>
        <taxon>Basidiomycota</taxon>
        <taxon>Agaricomycotina</taxon>
        <taxon>Agaricomycetes</taxon>
        <taxon>Agaricomycetidae</taxon>
        <taxon>Agaricales</taxon>
        <taxon>Schizophyllaceae</taxon>
        <taxon>Schizophyllum</taxon>
    </lineage>
</organism>
<dbReference type="InterPro" id="IPR013969">
    <property type="entry name" value="Oligosacch_biosynth_Alg14"/>
</dbReference>
<dbReference type="AlphaFoldDB" id="D8QC88"/>
<dbReference type="Gene3D" id="3.40.50.2000">
    <property type="entry name" value="Glycogen Phosphorylase B"/>
    <property type="match status" value="1"/>
</dbReference>
<dbReference type="PANTHER" id="PTHR12154:SF4">
    <property type="entry name" value="UDP-N-ACETYLGLUCOSAMINE TRANSFERASE SUBUNIT ALG14 HOMOLOG"/>
    <property type="match status" value="1"/>
</dbReference>
<evidence type="ECO:0000256" key="4">
    <source>
        <dbReference type="ARBA" id="ARBA00011335"/>
    </source>
</evidence>
<evidence type="ECO:0000256" key="10">
    <source>
        <dbReference type="ARBA" id="ARBA00032062"/>
    </source>
</evidence>
<evidence type="ECO:0000256" key="3">
    <source>
        <dbReference type="ARBA" id="ARBA00009731"/>
    </source>
</evidence>
<dbReference type="VEuPathDB" id="FungiDB:SCHCODRAFT_02634661"/>
<comment type="similarity">
    <text evidence="3 11">Belongs to the ALG14 family.</text>
</comment>
<evidence type="ECO:0000313" key="13">
    <source>
        <dbReference type="Proteomes" id="UP000007431"/>
    </source>
</evidence>
<keyword evidence="12" id="KW-0808">Transferase</keyword>
<dbReference type="GO" id="GO:0004577">
    <property type="term" value="F:N-acetylglucosaminyldiphosphodolichol N-acetylglucosaminyltransferase activity"/>
    <property type="evidence" value="ECO:0007669"/>
    <property type="project" value="TreeGrafter"/>
</dbReference>
<accession>D8QC88</accession>
<keyword evidence="6" id="KW-0812">Transmembrane</keyword>
<comment type="function">
    <text evidence="11">Involved in protein N-glycosylation. Essential for the second step of the dolichol-linked oligosaccharide pathway. Anchors the catalytic subunit ALG13 to the ER.</text>
</comment>
<keyword evidence="13" id="KW-1185">Reference proteome</keyword>
<dbReference type="RefSeq" id="XP_003029792.1">
    <property type="nucleotide sequence ID" value="XM_003029746.1"/>
</dbReference>
<dbReference type="OrthoDB" id="17098at2759"/>
<reference evidence="12 13" key="1">
    <citation type="journal article" date="2010" name="Nat. Biotechnol.">
        <title>Genome sequence of the model mushroom Schizophyllum commune.</title>
        <authorList>
            <person name="Ohm R.A."/>
            <person name="de Jong J.F."/>
            <person name="Lugones L.G."/>
            <person name="Aerts A."/>
            <person name="Kothe E."/>
            <person name="Stajich J.E."/>
            <person name="de Vries R.P."/>
            <person name="Record E."/>
            <person name="Levasseur A."/>
            <person name="Baker S.E."/>
            <person name="Bartholomew K.A."/>
            <person name="Coutinho P.M."/>
            <person name="Erdmann S."/>
            <person name="Fowler T.J."/>
            <person name="Gathman A.C."/>
            <person name="Lombard V."/>
            <person name="Henrissat B."/>
            <person name="Knabe N."/>
            <person name="Kuees U."/>
            <person name="Lilly W.W."/>
            <person name="Lindquist E."/>
            <person name="Lucas S."/>
            <person name="Magnuson J.K."/>
            <person name="Piumi F."/>
            <person name="Raudaskoski M."/>
            <person name="Salamov A."/>
            <person name="Schmutz J."/>
            <person name="Schwarze F.W.M.R."/>
            <person name="vanKuyk P.A."/>
            <person name="Horton J.S."/>
            <person name="Grigoriev I.V."/>
            <person name="Woesten H.A.B."/>
        </authorList>
    </citation>
    <scope>NUCLEOTIDE SEQUENCE [LARGE SCALE GENOMIC DNA]</scope>
    <source>
        <strain evidence="13">H4-8 / FGSC 9210</strain>
    </source>
</reference>
<dbReference type="GeneID" id="9594139"/>
<dbReference type="GO" id="GO:0043541">
    <property type="term" value="C:UDP-N-acetylglucosamine transferase complex"/>
    <property type="evidence" value="ECO:0007669"/>
    <property type="project" value="TreeGrafter"/>
</dbReference>
<dbReference type="PANTHER" id="PTHR12154">
    <property type="entry name" value="GLYCOSYL TRANSFERASE-RELATED"/>
    <property type="match status" value="1"/>
</dbReference>
<dbReference type="Pfam" id="PF08660">
    <property type="entry name" value="Alg14"/>
    <property type="match status" value="1"/>
</dbReference>
<dbReference type="Proteomes" id="UP000007431">
    <property type="component" value="Unassembled WGS sequence"/>
</dbReference>
<dbReference type="eggNOG" id="KOG3339">
    <property type="taxonomic scope" value="Eukaryota"/>
</dbReference>
<gene>
    <name evidence="11" type="primary">ALG14</name>
    <name evidence="12" type="ORF">SCHCODRAFT_58325</name>
</gene>
<dbReference type="GO" id="GO:0006488">
    <property type="term" value="P:dolichol-linked oligosaccharide biosynthetic process"/>
    <property type="evidence" value="ECO:0007669"/>
    <property type="project" value="InterPro"/>
</dbReference>